<protein>
    <submittedName>
        <fullName evidence="2">CHAT domain-containing protein</fullName>
    </submittedName>
</protein>
<gene>
    <name evidence="2" type="ORF">OHU17_25420</name>
</gene>
<keyword evidence="3" id="KW-1185">Reference proteome</keyword>
<accession>A0ABZ1RPY4</accession>
<feature type="domain" description="CHAT" evidence="1">
    <location>
        <begin position="17"/>
        <end position="172"/>
    </location>
</feature>
<dbReference type="Pfam" id="PF12770">
    <property type="entry name" value="CHAT"/>
    <property type="match status" value="1"/>
</dbReference>
<dbReference type="RefSeq" id="WP_073796203.1">
    <property type="nucleotide sequence ID" value="NZ_CP108057.1"/>
</dbReference>
<evidence type="ECO:0000313" key="2">
    <source>
        <dbReference type="EMBL" id="WUO48907.1"/>
    </source>
</evidence>
<evidence type="ECO:0000313" key="3">
    <source>
        <dbReference type="Proteomes" id="UP001432075"/>
    </source>
</evidence>
<sequence length="232" mass="24387">MTGPSRILVVQAASPRVAGSPDAGAEYREIQRSVEGSQYRHAVALDCLPAARLADLSDRLIKEVPAVLHFSARGTPDGGGLRFLTGDGADAPVRDRGLSDLLGQFVAEGLRLVVLGACWTSELAELLAVAVPCVIGTAGPIGDQDCRTYSRTLYSSLAHGRSVGQSHAIARATADASGADPDYLPSLRGSPGTIPEAVYLIGPEFRVPPARTPVKPRGGAPGWLQFARKRRL</sequence>
<reference evidence="2" key="1">
    <citation type="submission" date="2022-10" db="EMBL/GenBank/DDBJ databases">
        <title>The complete genomes of actinobacterial strains from the NBC collection.</title>
        <authorList>
            <person name="Joergensen T.S."/>
            <person name="Alvarez Arevalo M."/>
            <person name="Sterndorff E.B."/>
            <person name="Faurdal D."/>
            <person name="Vuksanovic O."/>
            <person name="Mourched A.-S."/>
            <person name="Charusanti P."/>
            <person name="Shaw S."/>
            <person name="Blin K."/>
            <person name="Weber T."/>
        </authorList>
    </citation>
    <scope>NUCLEOTIDE SEQUENCE</scope>
    <source>
        <strain evidence="2">NBC_00283</strain>
    </source>
</reference>
<dbReference type="EMBL" id="CP108057">
    <property type="protein sequence ID" value="WUO48907.1"/>
    <property type="molecule type" value="Genomic_DNA"/>
</dbReference>
<proteinExistence type="predicted"/>
<dbReference type="Proteomes" id="UP001432075">
    <property type="component" value="Chromosome"/>
</dbReference>
<evidence type="ECO:0000259" key="1">
    <source>
        <dbReference type="Pfam" id="PF12770"/>
    </source>
</evidence>
<dbReference type="GeneID" id="91409190"/>
<name>A0ABZ1RPY4_9ACTN</name>
<organism evidence="2 3">
    <name type="scientific">Streptomyces goshikiensis</name>
    <dbReference type="NCBI Taxonomy" id="1942"/>
    <lineage>
        <taxon>Bacteria</taxon>
        <taxon>Bacillati</taxon>
        <taxon>Actinomycetota</taxon>
        <taxon>Actinomycetes</taxon>
        <taxon>Kitasatosporales</taxon>
        <taxon>Streptomycetaceae</taxon>
        <taxon>Streptomyces</taxon>
    </lineage>
</organism>
<dbReference type="InterPro" id="IPR024983">
    <property type="entry name" value="CHAT_dom"/>
</dbReference>